<evidence type="ECO:0000313" key="4">
    <source>
        <dbReference type="Proteomes" id="UP000728032"/>
    </source>
</evidence>
<dbReference type="Proteomes" id="UP000728032">
    <property type="component" value="Unassembled WGS sequence"/>
</dbReference>
<feature type="chain" id="PRO_5036403594" description="Ketoreductase domain-containing protein" evidence="1">
    <location>
        <begin position="16"/>
        <end position="921"/>
    </location>
</feature>
<gene>
    <name evidence="3" type="ORF">ONB1V03_LOCUS9455</name>
</gene>
<reference evidence="3" key="1">
    <citation type="submission" date="2020-11" db="EMBL/GenBank/DDBJ databases">
        <authorList>
            <person name="Tran Van P."/>
        </authorList>
    </citation>
    <scope>NUCLEOTIDE SEQUENCE</scope>
</reference>
<dbReference type="PRINTS" id="PR00081">
    <property type="entry name" value="GDHRDH"/>
</dbReference>
<proteinExistence type="predicted"/>
<dbReference type="SMART" id="SM00822">
    <property type="entry name" value="PKS_KR"/>
    <property type="match status" value="1"/>
</dbReference>
<feature type="non-terminal residue" evidence="3">
    <location>
        <position position="921"/>
    </location>
</feature>
<dbReference type="PRINTS" id="PR00080">
    <property type="entry name" value="SDRFAMILY"/>
</dbReference>
<dbReference type="FunFam" id="3.40.50.720:FF:000084">
    <property type="entry name" value="Short-chain dehydrogenase reductase"/>
    <property type="match status" value="3"/>
</dbReference>
<evidence type="ECO:0000259" key="2">
    <source>
        <dbReference type="SMART" id="SM00822"/>
    </source>
</evidence>
<dbReference type="Pfam" id="PF00106">
    <property type="entry name" value="adh_short"/>
    <property type="match status" value="1"/>
</dbReference>
<dbReference type="InterPro" id="IPR036291">
    <property type="entry name" value="NAD(P)-bd_dom_sf"/>
</dbReference>
<dbReference type="PANTHER" id="PTHR43975">
    <property type="entry name" value="ZGC:101858"/>
    <property type="match status" value="1"/>
</dbReference>
<keyword evidence="4" id="KW-1185">Reference proteome</keyword>
<dbReference type="EMBL" id="OC920765">
    <property type="protein sequence ID" value="CAD7652796.1"/>
    <property type="molecule type" value="Genomic_DNA"/>
</dbReference>
<dbReference type="Gene3D" id="3.40.50.720">
    <property type="entry name" value="NAD(P)-binding Rossmann-like Domain"/>
    <property type="match status" value="4"/>
</dbReference>
<feature type="signal peptide" evidence="1">
    <location>
        <begin position="1"/>
        <end position="15"/>
    </location>
</feature>
<keyword evidence="1" id="KW-0732">Signal</keyword>
<evidence type="ECO:0000256" key="1">
    <source>
        <dbReference type="SAM" id="SignalP"/>
    </source>
</evidence>
<dbReference type="EMBL" id="CAJPVJ010005940">
    <property type="protein sequence ID" value="CAG2169983.1"/>
    <property type="molecule type" value="Genomic_DNA"/>
</dbReference>
<accession>A0A7R9M5H2</accession>
<feature type="domain" description="Ketoreductase" evidence="2">
    <location>
        <begin position="407"/>
        <end position="617"/>
    </location>
</feature>
<dbReference type="PANTHER" id="PTHR43975:SF2">
    <property type="entry name" value="EG:BACR7A4.14 PROTEIN-RELATED"/>
    <property type="match status" value="1"/>
</dbReference>
<dbReference type="InterPro" id="IPR057326">
    <property type="entry name" value="KR_dom"/>
</dbReference>
<dbReference type="Pfam" id="PF13561">
    <property type="entry name" value="adh_short_C2"/>
    <property type="match status" value="3"/>
</dbReference>
<organism evidence="3">
    <name type="scientific">Oppiella nova</name>
    <dbReference type="NCBI Taxonomy" id="334625"/>
    <lineage>
        <taxon>Eukaryota</taxon>
        <taxon>Metazoa</taxon>
        <taxon>Ecdysozoa</taxon>
        <taxon>Arthropoda</taxon>
        <taxon>Chelicerata</taxon>
        <taxon>Arachnida</taxon>
        <taxon>Acari</taxon>
        <taxon>Acariformes</taxon>
        <taxon>Sarcoptiformes</taxon>
        <taxon>Oribatida</taxon>
        <taxon>Brachypylina</taxon>
        <taxon>Oppioidea</taxon>
        <taxon>Oppiidae</taxon>
        <taxon>Oppiella</taxon>
    </lineage>
</organism>
<dbReference type="AlphaFoldDB" id="A0A7R9M5H2"/>
<name>A0A7R9M5H2_9ACAR</name>
<sequence length="921" mass="98087">MKIIVLLALISIVCADFDIKDYKDVINSRNFTGKVVLVTGSSSGIGEGITKLFSILGANVVVTGRKADDVQRVGKEVQELSPKKLKPLEVVGDLTKSDFIKLLVGNTIQTFGKLDVLVNNAGIYPGTNITQTDLMQVWDQVFAIDLRAVVELIHESVPHLEKTNGTIIDISSIGGIAPYIQNLAYGPAKAGLDMLTRVLALELGPKGIRVNTLNPGTIQVTDKVLPIYDTSKAATPLKRLGQPLDIAKGVAFLASSDASFITGANLVVDGGLVYNMVCADFDIKDYKDVINSRNFTGKVVLVTGSSSGIGEGITKLFSILGANVVVTGRTESEVQRVAKEVQELSPKKLKPLEVVGDLTKSGFITNLVQQTVTTFGKLDVLVNNAVCADFDIKDYLDVINSRNFTGKVVLVTGSSSGIGEGITKLFSILGANVVVTGRKADDVQRVAKEVQELSPKKLKPLEVVGDLTKTEVIKLLVENTIKTFGKLDVLVNNAGIYSGTNITQTDVMQVWDQVFAIDLRAVVELIHESVPHLEKTNGTIIQTSSIAGIRPPNTQSLAYSPAKAALDMLTRVLALELGPKGIRVNSLNPGATQVDKTGDPGVAKITPLRREGQPLDMAKGVAFLASSDASFITGANLVVDGGLIYSLANISSCNLNIKVCADFDIKDYLDVINSRNFTGKVVLVTGSSSGIGEGITKLFSILGANVVVTGRKADDVQRVAKEVQELSPKKLKPLEVVGDLTKTEFIATLIANTIKTFGKLDVLVNNAGIYPAANITQTDLMQVWDQVFNTDLRAIVELIHESVPHLEKTNGTIIQISSIGGIAPYIQNLATGTAKAGLDMLTRVLALELGPKGIRVNTINPGTTQVTDKVDPVSKAATPLKRLGQPLDIAKGVAFLASSDASFITGANLIIDGGLIYNYGR</sequence>
<dbReference type="SUPFAM" id="SSF51735">
    <property type="entry name" value="NAD(P)-binding Rossmann-fold domains"/>
    <property type="match status" value="4"/>
</dbReference>
<evidence type="ECO:0000313" key="3">
    <source>
        <dbReference type="EMBL" id="CAD7652796.1"/>
    </source>
</evidence>
<dbReference type="OrthoDB" id="294295at2759"/>
<dbReference type="InterPro" id="IPR002347">
    <property type="entry name" value="SDR_fam"/>
</dbReference>
<protein>
    <recommendedName>
        <fullName evidence="2">Ketoreductase domain-containing protein</fullName>
    </recommendedName>
</protein>